<dbReference type="AlphaFoldDB" id="A0A9P6XP84"/>
<dbReference type="Proteomes" id="UP000740926">
    <property type="component" value="Unassembled WGS sequence"/>
</dbReference>
<reference evidence="1 2" key="1">
    <citation type="journal article" date="2020" name="Microb. Genom.">
        <title>Genetic diversity of clinical and environmental Mucorales isolates obtained from an investigation of mucormycosis cases among solid organ transplant recipients.</title>
        <authorList>
            <person name="Nguyen M.H."/>
            <person name="Kaul D."/>
            <person name="Muto C."/>
            <person name="Cheng S.J."/>
            <person name="Richter R.A."/>
            <person name="Bruno V.M."/>
            <person name="Liu G."/>
            <person name="Beyhan S."/>
            <person name="Sundermann A.J."/>
            <person name="Mounaud S."/>
            <person name="Pasculle A.W."/>
            <person name="Nierman W.C."/>
            <person name="Driscoll E."/>
            <person name="Cumbie R."/>
            <person name="Clancy C.J."/>
            <person name="Dupont C.L."/>
        </authorList>
    </citation>
    <scope>NUCLEOTIDE SEQUENCE [LARGE SCALE GENOMIC DNA]</scope>
    <source>
        <strain evidence="1 2">GL24</strain>
    </source>
</reference>
<evidence type="ECO:0000313" key="2">
    <source>
        <dbReference type="Proteomes" id="UP000740926"/>
    </source>
</evidence>
<name>A0A9P6XP84_9FUNG</name>
<sequence>MAQGAADDTAQHVTAAFVGRQHAVDDQERTGADVIGDHAQRLVLQVGRTGQLRRLADQRLEQVDLIVAAPGCRRAGGRTA</sequence>
<organism evidence="1 2">
    <name type="scientific">Rhizopus delemar</name>
    <dbReference type="NCBI Taxonomy" id="936053"/>
    <lineage>
        <taxon>Eukaryota</taxon>
        <taxon>Fungi</taxon>
        <taxon>Fungi incertae sedis</taxon>
        <taxon>Mucoromycota</taxon>
        <taxon>Mucoromycotina</taxon>
        <taxon>Mucoromycetes</taxon>
        <taxon>Mucorales</taxon>
        <taxon>Mucorineae</taxon>
        <taxon>Rhizopodaceae</taxon>
        <taxon>Rhizopus</taxon>
    </lineage>
</organism>
<comment type="caution">
    <text evidence="1">The sequence shown here is derived from an EMBL/GenBank/DDBJ whole genome shotgun (WGS) entry which is preliminary data.</text>
</comment>
<accession>A0A9P6XP84</accession>
<dbReference type="EMBL" id="JAANIU010014090">
    <property type="protein sequence ID" value="KAG1529768.1"/>
    <property type="molecule type" value="Genomic_DNA"/>
</dbReference>
<keyword evidence="2" id="KW-1185">Reference proteome</keyword>
<gene>
    <name evidence="1" type="ORF">G6F50_017775</name>
</gene>
<protein>
    <submittedName>
        <fullName evidence="1">Uncharacterized protein</fullName>
    </submittedName>
</protein>
<evidence type="ECO:0000313" key="1">
    <source>
        <dbReference type="EMBL" id="KAG1529768.1"/>
    </source>
</evidence>
<proteinExistence type="predicted"/>